<keyword evidence="2" id="KW-0732">Signal</keyword>
<dbReference type="Pfam" id="PF07859">
    <property type="entry name" value="Abhydrolase_3"/>
    <property type="match status" value="1"/>
</dbReference>
<keyword evidence="1 4" id="KW-0378">Hydrolase</keyword>
<dbReference type="InterPro" id="IPR050300">
    <property type="entry name" value="GDXG_lipolytic_enzyme"/>
</dbReference>
<dbReference type="AlphaFoldDB" id="A0A9P3GKY4"/>
<dbReference type="EMBL" id="BPQB01000071">
    <property type="protein sequence ID" value="GJE97402.1"/>
    <property type="molecule type" value="Genomic_DNA"/>
</dbReference>
<dbReference type="SUPFAM" id="SSF53474">
    <property type="entry name" value="alpha/beta-Hydrolases"/>
    <property type="match status" value="1"/>
</dbReference>
<evidence type="ECO:0000256" key="1">
    <source>
        <dbReference type="ARBA" id="ARBA00022801"/>
    </source>
</evidence>
<dbReference type="GO" id="GO:0016787">
    <property type="term" value="F:hydrolase activity"/>
    <property type="evidence" value="ECO:0007669"/>
    <property type="project" value="UniProtKB-KW"/>
</dbReference>
<gene>
    <name evidence="4" type="ORF">PsYK624_136190</name>
</gene>
<feature type="signal peptide" evidence="2">
    <location>
        <begin position="1"/>
        <end position="25"/>
    </location>
</feature>
<dbReference type="InterPro" id="IPR029058">
    <property type="entry name" value="AB_hydrolase_fold"/>
</dbReference>
<dbReference type="InterPro" id="IPR013094">
    <property type="entry name" value="AB_hydrolase_3"/>
</dbReference>
<dbReference type="Gene3D" id="3.40.50.1820">
    <property type="entry name" value="alpha/beta hydrolase"/>
    <property type="match status" value="1"/>
</dbReference>
<proteinExistence type="predicted"/>
<dbReference type="Proteomes" id="UP000703269">
    <property type="component" value="Unassembled WGS sequence"/>
</dbReference>
<name>A0A9P3GKY4_9APHY</name>
<evidence type="ECO:0000313" key="4">
    <source>
        <dbReference type="EMBL" id="GJE97402.1"/>
    </source>
</evidence>
<evidence type="ECO:0000256" key="2">
    <source>
        <dbReference type="SAM" id="SignalP"/>
    </source>
</evidence>
<sequence>MDAVTKASDILTTLFIRLPLWLLQAIPPWNRPRPGWTLFRTVLLQYLKYSEASPFPAGLDAYDYTAIVGGRGIKGVWVPPTPHLVRGEVKAWANLADVECARILGYWYDKSGHDTPPGAIPAEGERVIYHLHGGAFARFSAHPSDTSSHGPRAILEHSRSIHRLFNLEYRRTKGPADAPTNPFPTALLDAIAGYNYLVTEVGFLPENIVVTGDSAGANLALALVRYLVEQRGQDDTAFPRPPGALGLVSPWVDLSVRGHEPSSSLYINRDADYVDTFTASWTLQAYQYCGALGWAGAEKNRYISPACELIPDEEISFAGFPRTIIIAGGAEVLRDQMRVLRSRMVKDLGDKDVDYHEFPGGFHNFMAIPGYGSERTQALDSVRDWLEPAQS</sequence>
<evidence type="ECO:0000259" key="3">
    <source>
        <dbReference type="Pfam" id="PF07859"/>
    </source>
</evidence>
<organism evidence="4 5">
    <name type="scientific">Phanerochaete sordida</name>
    <dbReference type="NCBI Taxonomy" id="48140"/>
    <lineage>
        <taxon>Eukaryota</taxon>
        <taxon>Fungi</taxon>
        <taxon>Dikarya</taxon>
        <taxon>Basidiomycota</taxon>
        <taxon>Agaricomycotina</taxon>
        <taxon>Agaricomycetes</taxon>
        <taxon>Polyporales</taxon>
        <taxon>Phanerochaetaceae</taxon>
        <taxon>Phanerochaete</taxon>
    </lineage>
</organism>
<reference evidence="4 5" key="1">
    <citation type="submission" date="2021-08" db="EMBL/GenBank/DDBJ databases">
        <title>Draft Genome Sequence of Phanerochaete sordida strain YK-624.</title>
        <authorList>
            <person name="Mori T."/>
            <person name="Dohra H."/>
            <person name="Suzuki T."/>
            <person name="Kawagishi H."/>
            <person name="Hirai H."/>
        </authorList>
    </citation>
    <scope>NUCLEOTIDE SEQUENCE [LARGE SCALE GENOMIC DNA]</scope>
    <source>
        <strain evidence="4 5">YK-624</strain>
    </source>
</reference>
<comment type="caution">
    <text evidence="4">The sequence shown here is derived from an EMBL/GenBank/DDBJ whole genome shotgun (WGS) entry which is preliminary data.</text>
</comment>
<dbReference type="PANTHER" id="PTHR48081:SF26">
    <property type="entry name" value="ALPHA_BETA HYDROLASE FOLD-3 DOMAIN-CONTAINING PROTEIN"/>
    <property type="match status" value="1"/>
</dbReference>
<keyword evidence="5" id="KW-1185">Reference proteome</keyword>
<feature type="domain" description="Alpha/beta hydrolase fold-3" evidence="3">
    <location>
        <begin position="129"/>
        <end position="366"/>
    </location>
</feature>
<feature type="chain" id="PRO_5040178792" evidence="2">
    <location>
        <begin position="26"/>
        <end position="391"/>
    </location>
</feature>
<dbReference type="PANTHER" id="PTHR48081">
    <property type="entry name" value="AB HYDROLASE SUPERFAMILY PROTEIN C4A8.06C"/>
    <property type="match status" value="1"/>
</dbReference>
<protein>
    <submittedName>
        <fullName evidence="4">Alpha/beta hydrolase</fullName>
    </submittedName>
</protein>
<accession>A0A9P3GKY4</accession>
<evidence type="ECO:0000313" key="5">
    <source>
        <dbReference type="Proteomes" id="UP000703269"/>
    </source>
</evidence>
<dbReference type="OrthoDB" id="2152029at2759"/>